<dbReference type="NCBIfam" id="NF004281">
    <property type="entry name" value="PRK05690.1"/>
    <property type="match status" value="1"/>
</dbReference>
<dbReference type="GO" id="GO:0008146">
    <property type="term" value="F:sulfotransferase activity"/>
    <property type="evidence" value="ECO:0007669"/>
    <property type="project" value="TreeGrafter"/>
</dbReference>
<dbReference type="GO" id="GO:0004792">
    <property type="term" value="F:thiosulfate-cyanide sulfurtransferase activity"/>
    <property type="evidence" value="ECO:0007669"/>
    <property type="project" value="TreeGrafter"/>
</dbReference>
<dbReference type="InterPro" id="IPR000594">
    <property type="entry name" value="ThiF_NAD_FAD-bd"/>
</dbReference>
<dbReference type="OrthoDB" id="9804286at2"/>
<dbReference type="AlphaFoldDB" id="A0A248LEI8"/>
<proteinExistence type="inferred from homology"/>
<feature type="domain" description="THIF-type NAD/FAD binding fold" evidence="2">
    <location>
        <begin position="9"/>
        <end position="245"/>
    </location>
</feature>
<gene>
    <name evidence="3" type="ORF">LHGZ1_0058</name>
</gene>
<dbReference type="GeneID" id="75109650"/>
<dbReference type="GO" id="GO:0008641">
    <property type="term" value="F:ubiquitin-like modifier activating enzyme activity"/>
    <property type="evidence" value="ECO:0007669"/>
    <property type="project" value="InterPro"/>
</dbReference>
<comment type="similarity">
    <text evidence="1">Belongs to the HesA/MoeB/ThiF family.</text>
</comment>
<evidence type="ECO:0000256" key="1">
    <source>
        <dbReference type="ARBA" id="ARBA00009919"/>
    </source>
</evidence>
<dbReference type="RefSeq" id="WP_012695548.1">
    <property type="nucleotide sequence ID" value="NZ_CP022115.1"/>
</dbReference>
<dbReference type="GO" id="GO:0016779">
    <property type="term" value="F:nucleotidyltransferase activity"/>
    <property type="evidence" value="ECO:0007669"/>
    <property type="project" value="UniProtKB-KW"/>
</dbReference>
<dbReference type="GO" id="GO:0005829">
    <property type="term" value="C:cytosol"/>
    <property type="evidence" value="ECO:0007669"/>
    <property type="project" value="TreeGrafter"/>
</dbReference>
<dbReference type="Gene3D" id="3.40.50.720">
    <property type="entry name" value="NAD(P)-binding Rossmann-like Domain"/>
    <property type="match status" value="1"/>
</dbReference>
<dbReference type="CDD" id="cd00757">
    <property type="entry name" value="ThiF_MoeB_HesA_family"/>
    <property type="match status" value="1"/>
</dbReference>
<protein>
    <submittedName>
        <fullName evidence="3">Molybdopterin-synthase adenylyltransferase</fullName>
    </submittedName>
</protein>
<sequence>MHDEQLIRYSRHILLPDIDIAGQEKLLSSHALVIGAGGLGSPAGLYLAASGVGTLTICDDDTVDLTNLQRQIIHACDRLGDNKAESAVRRMRDLNPDICLRAVAERVEGQRLAALVAEADVVLDCCDNFATRHAVNRACVAAGVPLVSGAAVRFDGQLAVFDYRTPHTGCYHCLFPDEGETSDGPCALFGVFAPLVGVIGSLQAMEALKLLLGLPSQAAGQLQLLDGRSGEWRRMRLVRDPACPVCGKN</sequence>
<dbReference type="SUPFAM" id="SSF69572">
    <property type="entry name" value="Activating enzymes of the ubiquitin-like proteins"/>
    <property type="match status" value="1"/>
</dbReference>
<evidence type="ECO:0000259" key="2">
    <source>
        <dbReference type="Pfam" id="PF00899"/>
    </source>
</evidence>
<dbReference type="Pfam" id="PF00899">
    <property type="entry name" value="ThiF"/>
    <property type="match status" value="1"/>
</dbReference>
<reference evidence="4" key="1">
    <citation type="submission" date="2017-06" db="EMBL/GenBank/DDBJ databases">
        <title>Whole genome sequence of Laribacter hongkongensis LHGZ1.</title>
        <authorList>
            <person name="Chen D."/>
            <person name="Wu H."/>
            <person name="Chen J."/>
        </authorList>
    </citation>
    <scope>NUCLEOTIDE SEQUENCE [LARGE SCALE GENOMIC DNA]</scope>
    <source>
        <strain evidence="4">LHGZ1</strain>
    </source>
</reference>
<keyword evidence="3" id="KW-0548">Nucleotidyltransferase</keyword>
<dbReference type="PANTHER" id="PTHR10953">
    <property type="entry name" value="UBIQUITIN-ACTIVATING ENZYME E1"/>
    <property type="match status" value="1"/>
</dbReference>
<organism evidence="3 4">
    <name type="scientific">Laribacter hongkongensis</name>
    <dbReference type="NCBI Taxonomy" id="168471"/>
    <lineage>
        <taxon>Bacteria</taxon>
        <taxon>Pseudomonadati</taxon>
        <taxon>Pseudomonadota</taxon>
        <taxon>Betaproteobacteria</taxon>
        <taxon>Neisseriales</taxon>
        <taxon>Aquaspirillaceae</taxon>
        <taxon>Laribacter</taxon>
    </lineage>
</organism>
<dbReference type="EMBL" id="CP022115">
    <property type="protein sequence ID" value="ASJ22889.1"/>
    <property type="molecule type" value="Genomic_DNA"/>
</dbReference>
<dbReference type="InterPro" id="IPR035985">
    <property type="entry name" value="Ubiquitin-activating_enz"/>
</dbReference>
<dbReference type="PANTHER" id="PTHR10953:SF240">
    <property type="entry name" value="SULFUR CARRIER PROTEIN THIS ADENYLYLTRANSFERASE"/>
    <property type="match status" value="1"/>
</dbReference>
<dbReference type="FunFam" id="3.40.50.720:FF:000080">
    <property type="entry name" value="Thiazole biosynthesis adenylyltransferase ThiF"/>
    <property type="match status" value="1"/>
</dbReference>
<evidence type="ECO:0000313" key="3">
    <source>
        <dbReference type="EMBL" id="ASJ22889.1"/>
    </source>
</evidence>
<keyword evidence="3" id="KW-0808">Transferase</keyword>
<dbReference type="OMA" id="EVACATM"/>
<dbReference type="Proteomes" id="UP000197424">
    <property type="component" value="Chromosome"/>
</dbReference>
<name>A0A248LEI8_9NEIS</name>
<accession>A0A248LEI8</accession>
<dbReference type="InterPro" id="IPR045886">
    <property type="entry name" value="ThiF/MoeB/HesA"/>
</dbReference>
<evidence type="ECO:0000313" key="4">
    <source>
        <dbReference type="Proteomes" id="UP000197424"/>
    </source>
</evidence>